<comment type="caution">
    <text evidence="1">The sequence shown here is derived from an EMBL/GenBank/DDBJ whole genome shotgun (WGS) entry which is preliminary data.</text>
</comment>
<accession>A0ACB5SQ34</accession>
<dbReference type="EMBL" id="BSXG01000180">
    <property type="protein sequence ID" value="GME51839.1"/>
    <property type="molecule type" value="Genomic_DNA"/>
</dbReference>
<name>A0ACB5SQ34_9PEZI</name>
<reference evidence="1" key="1">
    <citation type="submission" date="2024-09" db="EMBL/GenBank/DDBJ databases">
        <title>Draft Genome Sequences of Neofusicoccum parvum.</title>
        <authorList>
            <person name="Ashida A."/>
            <person name="Camagna M."/>
            <person name="Tanaka A."/>
            <person name="Takemoto D."/>
        </authorList>
    </citation>
    <scope>NUCLEOTIDE SEQUENCE</scope>
    <source>
        <strain evidence="1">PPO83</strain>
    </source>
</reference>
<dbReference type="Proteomes" id="UP001165186">
    <property type="component" value="Unassembled WGS sequence"/>
</dbReference>
<organism evidence="1 2">
    <name type="scientific">Neofusicoccum parvum</name>
    <dbReference type="NCBI Taxonomy" id="310453"/>
    <lineage>
        <taxon>Eukaryota</taxon>
        <taxon>Fungi</taxon>
        <taxon>Dikarya</taxon>
        <taxon>Ascomycota</taxon>
        <taxon>Pezizomycotina</taxon>
        <taxon>Dothideomycetes</taxon>
        <taxon>Dothideomycetes incertae sedis</taxon>
        <taxon>Botryosphaeriales</taxon>
        <taxon>Botryosphaeriaceae</taxon>
        <taxon>Neofusicoccum</taxon>
    </lineage>
</organism>
<protein>
    <submittedName>
        <fullName evidence="1">Uncharacterized protein</fullName>
    </submittedName>
</protein>
<evidence type="ECO:0000313" key="1">
    <source>
        <dbReference type="EMBL" id="GME51839.1"/>
    </source>
</evidence>
<keyword evidence="2" id="KW-1185">Reference proteome</keyword>
<gene>
    <name evidence="1" type="primary">g5562</name>
    <name evidence="1" type="ORF">NpPPO83_00005562</name>
</gene>
<evidence type="ECO:0000313" key="2">
    <source>
        <dbReference type="Proteomes" id="UP001165186"/>
    </source>
</evidence>
<proteinExistence type="predicted"/>
<sequence>MEGGIEVRVNPCSAETLAARQEQNRQIEAASEANKKWHEYESAAAYRKAHSATSFNKHARTLEIDSTHGGHKIPLRCIKPSTEPAPTSPGDKLLTCSTGGFVIGSNSMCDDLLTRLADELSVTVVSVEYRLAPEHPFPAAGEDCLDAAMYALSQHGQSKLGGPLHIIGGESAGSYLTVWTTLQLRHRGIDVRAEIPALVCSYGIYDLIYTPSVHQHTRNIVLSAADTISFIDTAFPFPSEARRDAKISTIYADLRILPPALFMVGSVDPLIDDSIFMAAKWSLAGNSAVLKIVREAFHGFTLIPSESTEEGLDEIFKFVRAHVKP</sequence>